<dbReference type="EMBL" id="VIVN01000007">
    <property type="protein sequence ID" value="TWD99383.1"/>
    <property type="molecule type" value="Genomic_DNA"/>
</dbReference>
<dbReference type="Proteomes" id="UP000319671">
    <property type="component" value="Unassembled WGS sequence"/>
</dbReference>
<keyword evidence="2" id="KW-1133">Transmembrane helix</keyword>
<comment type="caution">
    <text evidence="3">The sequence shown here is derived from an EMBL/GenBank/DDBJ whole genome shotgun (WGS) entry which is preliminary data.</text>
</comment>
<feature type="transmembrane region" description="Helical" evidence="2">
    <location>
        <begin position="211"/>
        <end position="229"/>
    </location>
</feature>
<keyword evidence="4" id="KW-1185">Reference proteome</keyword>
<keyword evidence="2" id="KW-0812">Transmembrane</keyword>
<evidence type="ECO:0000256" key="1">
    <source>
        <dbReference type="SAM" id="Coils"/>
    </source>
</evidence>
<keyword evidence="1" id="KW-0175">Coiled coil</keyword>
<keyword evidence="2" id="KW-0472">Membrane</keyword>
<feature type="coiled-coil region" evidence="1">
    <location>
        <begin position="154"/>
        <end position="188"/>
    </location>
</feature>
<evidence type="ECO:0000313" key="4">
    <source>
        <dbReference type="Proteomes" id="UP000319671"/>
    </source>
</evidence>
<dbReference type="AlphaFoldDB" id="A0A561D7F6"/>
<dbReference type="RefSeq" id="WP_144565960.1">
    <property type="nucleotide sequence ID" value="NZ_VIVN01000007.1"/>
</dbReference>
<accession>A0A561D7F6</accession>
<organism evidence="3 4">
    <name type="scientific">Neobacillus bataviensis</name>
    <dbReference type="NCBI Taxonomy" id="220685"/>
    <lineage>
        <taxon>Bacteria</taxon>
        <taxon>Bacillati</taxon>
        <taxon>Bacillota</taxon>
        <taxon>Bacilli</taxon>
        <taxon>Bacillales</taxon>
        <taxon>Bacillaceae</taxon>
        <taxon>Neobacillus</taxon>
    </lineage>
</organism>
<gene>
    <name evidence="3" type="ORF">FB550_10718</name>
</gene>
<name>A0A561D7F6_9BACI</name>
<proteinExistence type="predicted"/>
<sequence length="230" mass="26526">MVQTNLPTKSEYENAVNELKRLNEDIFYGDFKEKMYSLEGRNKELLEKAVTTVDTVSNEIAEFTRELTVSAENNRKFLEQNESFFTLTKDDLAKTQEKLATHVTALLAMDNRLQQLQQSYKEMFHKHSESINSILVVREEALINKVVYQLECLAQKQLAELELHKAEIEQLREQIESVSSHNQETLQALSNQMTNKQDLAKLEKRSALKMNVLLGVVVVEAILIGIKFFM</sequence>
<evidence type="ECO:0000313" key="3">
    <source>
        <dbReference type="EMBL" id="TWD99383.1"/>
    </source>
</evidence>
<protein>
    <submittedName>
        <fullName evidence="3">Uncharacterized protein</fullName>
    </submittedName>
</protein>
<evidence type="ECO:0000256" key="2">
    <source>
        <dbReference type="SAM" id="Phobius"/>
    </source>
</evidence>
<reference evidence="3 4" key="1">
    <citation type="submission" date="2019-06" db="EMBL/GenBank/DDBJ databases">
        <title>Sorghum-associated microbial communities from plants grown in Nebraska, USA.</title>
        <authorList>
            <person name="Schachtman D."/>
        </authorList>
    </citation>
    <scope>NUCLEOTIDE SEQUENCE [LARGE SCALE GENOMIC DNA]</scope>
    <source>
        <strain evidence="3 4">2482</strain>
    </source>
</reference>